<keyword evidence="4" id="KW-0646">Protease inhibitor</keyword>
<dbReference type="EMBL" id="CAQQ02184183">
    <property type="status" value="NOT_ANNOTATED_CDS"/>
    <property type="molecule type" value="Genomic_DNA"/>
</dbReference>
<dbReference type="InterPro" id="IPR013128">
    <property type="entry name" value="Peptidase_C1A"/>
</dbReference>
<accession>T1GY55</accession>
<dbReference type="SUPFAM" id="SSF57283">
    <property type="entry name" value="PMP inhibitors"/>
    <property type="match status" value="1"/>
</dbReference>
<dbReference type="InterPro" id="IPR038765">
    <property type="entry name" value="Papain-like_cys_pep_sf"/>
</dbReference>
<dbReference type="InterPro" id="IPR001212">
    <property type="entry name" value="Somatomedin_B_dom"/>
</dbReference>
<evidence type="ECO:0000256" key="6">
    <source>
        <dbReference type="ARBA" id="ARBA00023157"/>
    </source>
</evidence>
<dbReference type="PANTHER" id="PTHR12411">
    <property type="entry name" value="CYSTEINE PROTEASE FAMILY C1-RELATED"/>
    <property type="match status" value="1"/>
</dbReference>
<dbReference type="Pfam" id="PF00112">
    <property type="entry name" value="Peptidase_C1"/>
    <property type="match status" value="1"/>
</dbReference>
<dbReference type="CDD" id="cd02620">
    <property type="entry name" value="Peptidase_C1A_CathepsinB"/>
    <property type="match status" value="1"/>
</dbReference>
<evidence type="ECO:0000259" key="8">
    <source>
        <dbReference type="PROSITE" id="PS50958"/>
    </source>
</evidence>
<protein>
    <recommendedName>
        <fullName evidence="8">SMB domain-containing protein</fullName>
    </recommendedName>
</protein>
<comment type="subcellular location">
    <subcellularLocation>
        <location evidence="1">Secreted</location>
    </subcellularLocation>
</comment>
<evidence type="ECO:0000256" key="2">
    <source>
        <dbReference type="ARBA" id="ARBA00008455"/>
    </source>
</evidence>
<dbReference type="InterPro" id="IPR036201">
    <property type="entry name" value="Pacifastin_dom_sf"/>
</dbReference>
<dbReference type="InterPro" id="IPR000668">
    <property type="entry name" value="Peptidase_C1A_C"/>
</dbReference>
<dbReference type="EMBL" id="CAQQ02184184">
    <property type="status" value="NOT_ANNOTATED_CDS"/>
    <property type="molecule type" value="Genomic_DNA"/>
</dbReference>
<dbReference type="AlphaFoldDB" id="T1GY55"/>
<keyword evidence="3" id="KW-0964">Secreted</keyword>
<comment type="similarity">
    <text evidence="2">Belongs to the peptidase C1 family.</text>
</comment>
<evidence type="ECO:0000256" key="4">
    <source>
        <dbReference type="ARBA" id="ARBA00022690"/>
    </source>
</evidence>
<dbReference type="Gene3D" id="3.90.70.10">
    <property type="entry name" value="Cysteine proteinases"/>
    <property type="match status" value="1"/>
</dbReference>
<dbReference type="EnsemblMetazoa" id="MESCA008776-RA">
    <property type="protein sequence ID" value="MESCA008776-PA"/>
    <property type="gene ID" value="MESCA008776"/>
</dbReference>
<dbReference type="SUPFAM" id="SSF54001">
    <property type="entry name" value="Cysteine proteinases"/>
    <property type="match status" value="1"/>
</dbReference>
<evidence type="ECO:0000256" key="3">
    <source>
        <dbReference type="ARBA" id="ARBA00022525"/>
    </source>
</evidence>
<evidence type="ECO:0000256" key="5">
    <source>
        <dbReference type="ARBA" id="ARBA00022900"/>
    </source>
</evidence>
<dbReference type="PROSITE" id="PS00640">
    <property type="entry name" value="THIOL_PROTEASE_ASN"/>
    <property type="match status" value="1"/>
</dbReference>
<organism evidence="9 10">
    <name type="scientific">Megaselia scalaris</name>
    <name type="common">Humpbacked fly</name>
    <name type="synonym">Phora scalaris</name>
    <dbReference type="NCBI Taxonomy" id="36166"/>
    <lineage>
        <taxon>Eukaryota</taxon>
        <taxon>Metazoa</taxon>
        <taxon>Ecdysozoa</taxon>
        <taxon>Arthropoda</taxon>
        <taxon>Hexapoda</taxon>
        <taxon>Insecta</taxon>
        <taxon>Pterygota</taxon>
        <taxon>Neoptera</taxon>
        <taxon>Endopterygota</taxon>
        <taxon>Diptera</taxon>
        <taxon>Brachycera</taxon>
        <taxon>Muscomorpha</taxon>
        <taxon>Platypezoidea</taxon>
        <taxon>Phoridae</taxon>
        <taxon>Megaseliini</taxon>
        <taxon>Megaselia</taxon>
    </lineage>
</organism>
<dbReference type="Proteomes" id="UP000015102">
    <property type="component" value="Unassembled WGS sequence"/>
</dbReference>
<dbReference type="Pfam" id="PF05375">
    <property type="entry name" value="Pacifastin_I"/>
    <property type="match status" value="1"/>
</dbReference>
<feature type="domain" description="SMB" evidence="8">
    <location>
        <begin position="1"/>
        <end position="37"/>
    </location>
</feature>
<dbReference type="GO" id="GO:0006508">
    <property type="term" value="P:proteolysis"/>
    <property type="evidence" value="ECO:0007669"/>
    <property type="project" value="InterPro"/>
</dbReference>
<dbReference type="GO" id="GO:0004867">
    <property type="term" value="F:serine-type endopeptidase inhibitor activity"/>
    <property type="evidence" value="ECO:0007669"/>
    <property type="project" value="UniProtKB-KW"/>
</dbReference>
<dbReference type="STRING" id="36166.T1GY55"/>
<name>T1GY55_MEGSC</name>
<keyword evidence="10" id="KW-1185">Reference proteome</keyword>
<evidence type="ECO:0000313" key="9">
    <source>
        <dbReference type="EnsemblMetazoa" id="MESCA008776-PA"/>
    </source>
</evidence>
<sequence>CCWFIFSDTICYCDDFCDRGISEDCCPDYHNFCKNIPDPITTCLHNKTLQTYQPKDTFKDGCNDCTCMNNGEIRCTQEICLTDNILVKNVNMNPRIGWTATLYPEFIDRKWSEGQLRCGPLKPSFDRVTKITHNKENLPREFKADEQWPGLISGIQDQGWCASSWIVSATSMSSDRFSIQSNGKEAVKLAPQQILACTKRQQGCDGGYLDAAWSFLNKFGVVDESCYPYEAKRGSCRIHPQKNEKTDLRAAGCSPVLEPRKRFYTMGPAYPLAAQEKDIMAEIIKSGPVQATFRVYRDFFSYKGGIYRRSAADRNINDFKYHAVKIIGWGEEYKGDNTEKYWIVANSWGSWWGENGYFKIVRGTDECEIESHVIAAWPNVLYEQIDNNIIDVHKK</sequence>
<keyword evidence="5" id="KW-0722">Serine protease inhibitor</keyword>
<evidence type="ECO:0000313" key="10">
    <source>
        <dbReference type="Proteomes" id="UP000015102"/>
    </source>
</evidence>
<dbReference type="GO" id="GO:0005576">
    <property type="term" value="C:extracellular region"/>
    <property type="evidence" value="ECO:0007669"/>
    <property type="project" value="UniProtKB-SubCell"/>
</dbReference>
<dbReference type="GO" id="GO:0008234">
    <property type="term" value="F:cysteine-type peptidase activity"/>
    <property type="evidence" value="ECO:0007669"/>
    <property type="project" value="InterPro"/>
</dbReference>
<dbReference type="EMBL" id="CAQQ02184181">
    <property type="status" value="NOT_ANNOTATED_CDS"/>
    <property type="molecule type" value="Genomic_DNA"/>
</dbReference>
<dbReference type="OMA" id="AEIYHSG"/>
<dbReference type="InterPro" id="IPR025661">
    <property type="entry name" value="Pept_asp_AS"/>
</dbReference>
<proteinExistence type="inferred from homology"/>
<dbReference type="EMBL" id="CAQQ02184182">
    <property type="status" value="NOT_ANNOTATED_CDS"/>
    <property type="molecule type" value="Genomic_DNA"/>
</dbReference>
<dbReference type="HOGENOM" id="CLU_012184_3_2_1"/>
<dbReference type="PROSITE" id="PS50958">
    <property type="entry name" value="SMB_2"/>
    <property type="match status" value="1"/>
</dbReference>
<dbReference type="InterPro" id="IPR008037">
    <property type="entry name" value="Pacifastin_dom"/>
</dbReference>
<evidence type="ECO:0000256" key="7">
    <source>
        <dbReference type="ARBA" id="ARBA00029459"/>
    </source>
</evidence>
<evidence type="ECO:0000256" key="1">
    <source>
        <dbReference type="ARBA" id="ARBA00004613"/>
    </source>
</evidence>
<dbReference type="SMART" id="SM00645">
    <property type="entry name" value="Pept_C1"/>
    <property type="match status" value="1"/>
</dbReference>
<keyword evidence="6" id="KW-1015">Disulfide bond</keyword>
<reference evidence="10" key="1">
    <citation type="submission" date="2013-02" db="EMBL/GenBank/DDBJ databases">
        <authorList>
            <person name="Hughes D."/>
        </authorList>
    </citation>
    <scope>NUCLEOTIDE SEQUENCE</scope>
    <source>
        <strain>Durham</strain>
        <strain evidence="10">NC isolate 2 -- Noor lab</strain>
    </source>
</reference>
<reference evidence="9" key="2">
    <citation type="submission" date="2015-06" db="UniProtKB">
        <authorList>
            <consortium name="EnsemblMetazoa"/>
        </authorList>
    </citation>
    <scope>IDENTIFICATION</scope>
</reference>
<comment type="similarity">
    <text evidence="7">Belongs to the protease inhibitor I19 family.</text>
</comment>